<evidence type="ECO:0000313" key="2">
    <source>
        <dbReference type="Proteomes" id="UP001142489"/>
    </source>
</evidence>
<name>A0A9Q0XEL9_9SAUR</name>
<proteinExistence type="predicted"/>
<keyword evidence="2" id="KW-1185">Reference proteome</keyword>
<gene>
    <name evidence="1" type="ORF">JRQ81_006107</name>
</gene>
<organism evidence="1 2">
    <name type="scientific">Phrynocephalus forsythii</name>
    <dbReference type="NCBI Taxonomy" id="171643"/>
    <lineage>
        <taxon>Eukaryota</taxon>
        <taxon>Metazoa</taxon>
        <taxon>Chordata</taxon>
        <taxon>Craniata</taxon>
        <taxon>Vertebrata</taxon>
        <taxon>Euteleostomi</taxon>
        <taxon>Lepidosauria</taxon>
        <taxon>Squamata</taxon>
        <taxon>Bifurcata</taxon>
        <taxon>Unidentata</taxon>
        <taxon>Episquamata</taxon>
        <taxon>Toxicofera</taxon>
        <taxon>Iguania</taxon>
        <taxon>Acrodonta</taxon>
        <taxon>Agamidae</taxon>
        <taxon>Agaminae</taxon>
        <taxon>Phrynocephalus</taxon>
    </lineage>
</organism>
<reference evidence="1" key="1">
    <citation type="journal article" date="2023" name="DNA Res.">
        <title>Chromosome-level genome assembly of Phrynocephalus forsythii using third-generation DNA sequencing and Hi-C analysis.</title>
        <authorList>
            <person name="Qi Y."/>
            <person name="Zhao W."/>
            <person name="Zhao Y."/>
            <person name="Niu C."/>
            <person name="Cao S."/>
            <person name="Zhang Y."/>
        </authorList>
    </citation>
    <scope>NUCLEOTIDE SEQUENCE</scope>
    <source>
        <tissue evidence="1">Muscle</tissue>
    </source>
</reference>
<sequence>MLQISHIDFYGTCVNNDSMYLCLSLLSTLQYSKPEKKVKIARPNNVVYNIKVSFTCSSTNVIYAVFCQQCPSVPNIGQIGQSPRSLITNLTSDFTMHRNPSQTISVY</sequence>
<protein>
    <submittedName>
        <fullName evidence="1">Uncharacterized protein</fullName>
    </submittedName>
</protein>
<dbReference type="Proteomes" id="UP001142489">
    <property type="component" value="Unassembled WGS sequence"/>
</dbReference>
<evidence type="ECO:0000313" key="1">
    <source>
        <dbReference type="EMBL" id="KAJ7311799.1"/>
    </source>
</evidence>
<accession>A0A9Q0XEL9</accession>
<dbReference type="EMBL" id="JAPFRF010000013">
    <property type="protein sequence ID" value="KAJ7311799.1"/>
    <property type="molecule type" value="Genomic_DNA"/>
</dbReference>
<comment type="caution">
    <text evidence="1">The sequence shown here is derived from an EMBL/GenBank/DDBJ whole genome shotgun (WGS) entry which is preliminary data.</text>
</comment>
<dbReference type="AlphaFoldDB" id="A0A9Q0XEL9"/>